<gene>
    <name evidence="1" type="ORF">QFC19_002879</name>
</gene>
<sequence length="230" mass="25299">MAIPWDHWPPRSAAGPTTDPSTGQTATQLREIVTAYVERASNHENRYAEPIELETIVTYATDPDLLSIILDVLKTRLGQGYPYTLKSLDILLHLLHAQRLPHPAFYPPCRALYGPVIALLASPASPTSAQGMEIRSADGYVKAKADEFLIAVGYDARLSQAWMGGVGPSTLWWGRERENSDAWFGGGDGIQSAGQESAWLPYWSVGQTYPSITTTTTTTTKFPHTHDNEE</sequence>
<accession>A0ACC2W7I7</accession>
<evidence type="ECO:0000313" key="2">
    <source>
        <dbReference type="Proteomes" id="UP001241377"/>
    </source>
</evidence>
<reference evidence="1" key="1">
    <citation type="submission" date="2023-04" db="EMBL/GenBank/DDBJ databases">
        <title>Draft Genome sequencing of Naganishia species isolated from polar environments using Oxford Nanopore Technology.</title>
        <authorList>
            <person name="Leo P."/>
            <person name="Venkateswaran K."/>
        </authorList>
    </citation>
    <scope>NUCLEOTIDE SEQUENCE</scope>
    <source>
        <strain evidence="1">MNA-CCFEE 5261</strain>
    </source>
</reference>
<protein>
    <submittedName>
        <fullName evidence="1">Uncharacterized protein</fullName>
    </submittedName>
</protein>
<keyword evidence="2" id="KW-1185">Reference proteome</keyword>
<name>A0ACC2W7I7_9TREE</name>
<organism evidence="1 2">
    <name type="scientific">Naganishia cerealis</name>
    <dbReference type="NCBI Taxonomy" id="610337"/>
    <lineage>
        <taxon>Eukaryota</taxon>
        <taxon>Fungi</taxon>
        <taxon>Dikarya</taxon>
        <taxon>Basidiomycota</taxon>
        <taxon>Agaricomycotina</taxon>
        <taxon>Tremellomycetes</taxon>
        <taxon>Filobasidiales</taxon>
        <taxon>Filobasidiaceae</taxon>
        <taxon>Naganishia</taxon>
    </lineage>
</organism>
<comment type="caution">
    <text evidence="1">The sequence shown here is derived from an EMBL/GenBank/DDBJ whole genome shotgun (WGS) entry which is preliminary data.</text>
</comment>
<proteinExistence type="predicted"/>
<dbReference type="EMBL" id="JASBWR010000026">
    <property type="protein sequence ID" value="KAJ9107011.1"/>
    <property type="molecule type" value="Genomic_DNA"/>
</dbReference>
<evidence type="ECO:0000313" key="1">
    <source>
        <dbReference type="EMBL" id="KAJ9107011.1"/>
    </source>
</evidence>
<dbReference type="Proteomes" id="UP001241377">
    <property type="component" value="Unassembled WGS sequence"/>
</dbReference>